<proteinExistence type="predicted"/>
<dbReference type="GO" id="GO:0016787">
    <property type="term" value="F:hydrolase activity"/>
    <property type="evidence" value="ECO:0007669"/>
    <property type="project" value="UniProtKB-KW"/>
</dbReference>
<dbReference type="SMART" id="SM00885">
    <property type="entry name" value="D5_N"/>
    <property type="match status" value="1"/>
</dbReference>
<reference evidence="6 7" key="1">
    <citation type="journal article" date="2016" name="Front. Microbiol.">
        <title>Genomic Resource of Rice Seed Associated Bacteria.</title>
        <authorList>
            <person name="Midha S."/>
            <person name="Bansal K."/>
            <person name="Sharma S."/>
            <person name="Kumar N."/>
            <person name="Patil P.P."/>
            <person name="Chaudhry V."/>
            <person name="Patil P.B."/>
        </authorList>
    </citation>
    <scope>NUCLEOTIDE SEQUENCE [LARGE SCALE GENOMIC DNA]</scope>
    <source>
        <strain evidence="6 7">NS365</strain>
    </source>
</reference>
<evidence type="ECO:0000256" key="1">
    <source>
        <dbReference type="ARBA" id="ARBA00022741"/>
    </source>
</evidence>
<dbReference type="RefSeq" id="WP_058599109.1">
    <property type="nucleotide sequence ID" value="NZ_LDQA01000011.1"/>
</dbReference>
<evidence type="ECO:0000256" key="2">
    <source>
        <dbReference type="ARBA" id="ARBA00022801"/>
    </source>
</evidence>
<dbReference type="PROSITE" id="PS51206">
    <property type="entry name" value="SF3_HELICASE_1"/>
    <property type="match status" value="1"/>
</dbReference>
<feature type="region of interest" description="Disordered" evidence="4">
    <location>
        <begin position="581"/>
        <end position="613"/>
    </location>
</feature>
<protein>
    <submittedName>
        <fullName evidence="6">DNA primase</fullName>
    </submittedName>
</protein>
<dbReference type="PANTHER" id="PTHR35372">
    <property type="entry name" value="ATP BINDING PROTEIN-RELATED"/>
    <property type="match status" value="1"/>
</dbReference>
<feature type="domain" description="SF3 helicase" evidence="5">
    <location>
        <begin position="307"/>
        <end position="467"/>
    </location>
</feature>
<dbReference type="NCBIfam" id="TIGR01613">
    <property type="entry name" value="primase_Cterm"/>
    <property type="match status" value="1"/>
</dbReference>
<dbReference type="InterPro" id="IPR027417">
    <property type="entry name" value="P-loop_NTPase"/>
</dbReference>
<dbReference type="InterPro" id="IPR051620">
    <property type="entry name" value="ORF904-like_C"/>
</dbReference>
<feature type="region of interest" description="Disordered" evidence="4">
    <location>
        <begin position="22"/>
        <end position="57"/>
    </location>
</feature>
<evidence type="ECO:0000313" key="7">
    <source>
        <dbReference type="Proteomes" id="UP000078529"/>
    </source>
</evidence>
<dbReference type="GO" id="GO:0005524">
    <property type="term" value="F:ATP binding"/>
    <property type="evidence" value="ECO:0007669"/>
    <property type="project" value="UniProtKB-KW"/>
</dbReference>
<gene>
    <name evidence="6" type="ORF">NS365_04630</name>
</gene>
<comment type="caution">
    <text evidence="6">The sequence shown here is derived from an EMBL/GenBank/DDBJ whole genome shotgun (WGS) entry which is preliminary data.</text>
</comment>
<feature type="compositionally biased region" description="Acidic residues" evidence="4">
    <location>
        <begin position="31"/>
        <end position="40"/>
    </location>
</feature>
<dbReference type="PATRIC" id="fig|401562.4.peg.482"/>
<dbReference type="Pfam" id="PF08706">
    <property type="entry name" value="D5_N"/>
    <property type="match status" value="1"/>
</dbReference>
<keyword evidence="1" id="KW-0547">Nucleotide-binding</keyword>
<organism evidence="6 7">
    <name type="scientific">Aureimonas ureilytica</name>
    <dbReference type="NCBI Taxonomy" id="401562"/>
    <lineage>
        <taxon>Bacteria</taxon>
        <taxon>Pseudomonadati</taxon>
        <taxon>Pseudomonadota</taxon>
        <taxon>Alphaproteobacteria</taxon>
        <taxon>Hyphomicrobiales</taxon>
        <taxon>Aurantimonadaceae</taxon>
        <taxon>Aureimonas</taxon>
    </lineage>
</organism>
<dbReference type="Proteomes" id="UP000078529">
    <property type="component" value="Unassembled WGS sequence"/>
</dbReference>
<evidence type="ECO:0000256" key="3">
    <source>
        <dbReference type="ARBA" id="ARBA00022840"/>
    </source>
</evidence>
<dbReference type="InterPro" id="IPR014015">
    <property type="entry name" value="Helicase_SF3_DNA-vir"/>
</dbReference>
<dbReference type="AlphaFoldDB" id="A0A175RU87"/>
<evidence type="ECO:0000256" key="4">
    <source>
        <dbReference type="SAM" id="MobiDB-lite"/>
    </source>
</evidence>
<accession>A0A175RU87</accession>
<evidence type="ECO:0000259" key="5">
    <source>
        <dbReference type="PROSITE" id="PS51206"/>
    </source>
</evidence>
<keyword evidence="2" id="KW-0378">Hydrolase</keyword>
<evidence type="ECO:0000313" key="6">
    <source>
        <dbReference type="EMBL" id="KTR07345.1"/>
    </source>
</evidence>
<dbReference type="EMBL" id="LDQA01000011">
    <property type="protein sequence ID" value="KTR07345.1"/>
    <property type="molecule type" value="Genomic_DNA"/>
</dbReference>
<keyword evidence="7" id="KW-1185">Reference proteome</keyword>
<dbReference type="InterPro" id="IPR014818">
    <property type="entry name" value="Phage/plasmid_primase_P4_C"/>
</dbReference>
<sequence>MAKKDSPDAAYLRELVAATRLQHGPAMVPEPEAEEADDVDGSAAPARPGEIPRAERTDLADDEIVEWCAHCDHSDADNGKRLIAHFGIDLTVMRQAKSRAPAYGVWNGTNWDIETGNTAALALAQLLGDRIAEEADHLMMTDAEMKVIYKARDARDKDEADRTPEDTRRIQLAEKIEQRFMDRCASRIKFGVSSKNLGKLKAMLECAAPLLMRGPEEFDANHYKVAVKGHTLTFRYGPEKIVNPDLERDDAPADAPDTITVKVAKVKVKAGHSREDYITSTIPTAYKAAATCPLWLAFLEEFMPNPANRRLLQVAFGLGLLGITVQKLFFHYGHGANGKSVALEVICRVLGGNAVTLPAESFTGGAGQSGQASPDLARLYGRRFLRVTELPEGDPLREDLVKRLTGGEAIPVRDLFSGYFDFLPIFTAHMSGNGYPKITGTDNGIWRRMTVIRWPVTIAEGRQRNFEEVVGEFAPEHSGILNWLIEGALIYLREGLVIPEDVVQETKKYREEMDYLSAFVNRCVVVDPASFVRAREFYDAYTAWAIDSAVKPVSGVNFGTKMGKRFTRVDDSQGRHYAGIRLENVPARPARTTEPDDADDYPEGYGGPDEERG</sequence>
<dbReference type="Gene3D" id="3.40.50.300">
    <property type="entry name" value="P-loop containing nucleotide triphosphate hydrolases"/>
    <property type="match status" value="1"/>
</dbReference>
<name>A0A175RU87_9HYPH</name>
<dbReference type="PANTHER" id="PTHR35372:SF2">
    <property type="entry name" value="SF3 HELICASE DOMAIN-CONTAINING PROTEIN"/>
    <property type="match status" value="1"/>
</dbReference>
<keyword evidence="3" id="KW-0067">ATP-binding</keyword>
<dbReference type="InterPro" id="IPR006500">
    <property type="entry name" value="Helicase_put_C_phage/plasmid"/>
</dbReference>